<keyword evidence="2" id="KW-1185">Reference proteome</keyword>
<dbReference type="InterPro" id="IPR031498">
    <property type="entry name" value="Bromo_TP-like"/>
</dbReference>
<dbReference type="EMBL" id="LWDP01000007">
    <property type="protein sequence ID" value="ORD94874.1"/>
    <property type="molecule type" value="Genomic_DNA"/>
</dbReference>
<protein>
    <submittedName>
        <fullName evidence="1">Y551</fullName>
    </submittedName>
</protein>
<dbReference type="OrthoDB" id="2189721at2759"/>
<reference evidence="1 2" key="1">
    <citation type="journal article" date="2017" name="Environ. Microbiol.">
        <title>Decay of the glycolytic pathway and adaptation to intranuclear parasitism within Enterocytozoonidae microsporidia.</title>
        <authorList>
            <person name="Wiredu Boakye D."/>
            <person name="Jaroenlak P."/>
            <person name="Prachumwat A."/>
            <person name="Williams T.A."/>
            <person name="Bateman K.S."/>
            <person name="Itsathitphaisarn O."/>
            <person name="Sritunyalucksana K."/>
            <person name="Paszkiewicz K.H."/>
            <person name="Moore K.A."/>
            <person name="Stentiford G.D."/>
            <person name="Williams B.A."/>
        </authorList>
    </citation>
    <scope>NUCLEOTIDE SEQUENCE [LARGE SCALE GENOMIC DNA]</scope>
    <source>
        <strain evidence="1 2">GB1</strain>
    </source>
</reference>
<dbReference type="Pfam" id="PF17027">
    <property type="entry name" value="Bromo_TP_like"/>
    <property type="match status" value="1"/>
</dbReference>
<name>A0A1Y1S8S6_9MICR</name>
<dbReference type="CDD" id="cd00076">
    <property type="entry name" value="HFD_SF"/>
    <property type="match status" value="1"/>
</dbReference>
<dbReference type="GO" id="GO:0046982">
    <property type="term" value="F:protein heterodimerization activity"/>
    <property type="evidence" value="ECO:0007669"/>
    <property type="project" value="InterPro"/>
</dbReference>
<gene>
    <name evidence="1" type="primary">Y551</name>
    <name evidence="1" type="ORF">ECANGB1_2067</name>
</gene>
<dbReference type="InterPro" id="IPR009072">
    <property type="entry name" value="Histone-fold"/>
</dbReference>
<dbReference type="Proteomes" id="UP000192639">
    <property type="component" value="Unassembled WGS sequence"/>
</dbReference>
<organism evidence="1 2">
    <name type="scientific">Enterospora canceri</name>
    <dbReference type="NCBI Taxonomy" id="1081671"/>
    <lineage>
        <taxon>Eukaryota</taxon>
        <taxon>Fungi</taxon>
        <taxon>Fungi incertae sedis</taxon>
        <taxon>Microsporidia</taxon>
        <taxon>Enterocytozoonidae</taxon>
        <taxon>Enterospora</taxon>
    </lineage>
</organism>
<comment type="caution">
    <text evidence="1">The sequence shown here is derived from an EMBL/GenBank/DDBJ whole genome shotgun (WGS) entry which is preliminary data.</text>
</comment>
<dbReference type="AlphaFoldDB" id="A0A1Y1S8S6"/>
<evidence type="ECO:0000313" key="1">
    <source>
        <dbReference type="EMBL" id="ORD94874.1"/>
    </source>
</evidence>
<dbReference type="Gene3D" id="1.10.20.10">
    <property type="entry name" value="Histone, subunit A"/>
    <property type="match status" value="1"/>
</dbReference>
<evidence type="ECO:0000313" key="2">
    <source>
        <dbReference type="Proteomes" id="UP000192639"/>
    </source>
</evidence>
<accession>A0A1Y1S8S6</accession>
<proteinExistence type="predicted"/>
<dbReference type="VEuPathDB" id="MicrosporidiaDB:ECANGB1_2067"/>
<sequence>MKTELNKKILRIAVVEILLQTGFEKCTEESLNVLSEVFSYYIEQVIAEILIPQTEVDESPGPKKLKKEETFCPAKLLLTRFYHNSQYNYQEMLQFLNQQIGIVRMLRDTPKTKTNHTEPNNMLSILKFLPKNQSLKNLSKAARRIEVEEKKESEEEDEAEMDTFLDNFLNDFIEKCVIKYQNHPEKVPVEYEYDLGQAICENNENGETENGVGFEQIETVMNTTENEEQQTFFNEFGRPKKRMIKRVNKEKHPLGG</sequence>